<organism evidence="2 3">
    <name type="scientific">Dendrothele bispora (strain CBS 962.96)</name>
    <dbReference type="NCBI Taxonomy" id="1314807"/>
    <lineage>
        <taxon>Eukaryota</taxon>
        <taxon>Fungi</taxon>
        <taxon>Dikarya</taxon>
        <taxon>Basidiomycota</taxon>
        <taxon>Agaricomycotina</taxon>
        <taxon>Agaricomycetes</taxon>
        <taxon>Agaricomycetidae</taxon>
        <taxon>Agaricales</taxon>
        <taxon>Agaricales incertae sedis</taxon>
        <taxon>Dendrothele</taxon>
    </lineage>
</organism>
<gene>
    <name evidence="2" type="ORF">K435DRAFT_212090</name>
</gene>
<feature type="region of interest" description="Disordered" evidence="1">
    <location>
        <begin position="1"/>
        <end position="27"/>
    </location>
</feature>
<evidence type="ECO:0000256" key="1">
    <source>
        <dbReference type="SAM" id="MobiDB-lite"/>
    </source>
</evidence>
<dbReference type="Proteomes" id="UP000297245">
    <property type="component" value="Unassembled WGS sequence"/>
</dbReference>
<proteinExistence type="predicted"/>
<evidence type="ECO:0000313" key="2">
    <source>
        <dbReference type="EMBL" id="THV04159.1"/>
    </source>
</evidence>
<reference evidence="2 3" key="1">
    <citation type="journal article" date="2019" name="Nat. Ecol. Evol.">
        <title>Megaphylogeny resolves global patterns of mushroom evolution.</title>
        <authorList>
            <person name="Varga T."/>
            <person name="Krizsan K."/>
            <person name="Foldi C."/>
            <person name="Dima B."/>
            <person name="Sanchez-Garcia M."/>
            <person name="Sanchez-Ramirez S."/>
            <person name="Szollosi G.J."/>
            <person name="Szarkandi J.G."/>
            <person name="Papp V."/>
            <person name="Albert L."/>
            <person name="Andreopoulos W."/>
            <person name="Angelini C."/>
            <person name="Antonin V."/>
            <person name="Barry K.W."/>
            <person name="Bougher N.L."/>
            <person name="Buchanan P."/>
            <person name="Buyck B."/>
            <person name="Bense V."/>
            <person name="Catcheside P."/>
            <person name="Chovatia M."/>
            <person name="Cooper J."/>
            <person name="Damon W."/>
            <person name="Desjardin D."/>
            <person name="Finy P."/>
            <person name="Geml J."/>
            <person name="Haridas S."/>
            <person name="Hughes K."/>
            <person name="Justo A."/>
            <person name="Karasinski D."/>
            <person name="Kautmanova I."/>
            <person name="Kiss B."/>
            <person name="Kocsube S."/>
            <person name="Kotiranta H."/>
            <person name="LaButti K.M."/>
            <person name="Lechner B.E."/>
            <person name="Liimatainen K."/>
            <person name="Lipzen A."/>
            <person name="Lukacs Z."/>
            <person name="Mihaltcheva S."/>
            <person name="Morgado L.N."/>
            <person name="Niskanen T."/>
            <person name="Noordeloos M.E."/>
            <person name="Ohm R.A."/>
            <person name="Ortiz-Santana B."/>
            <person name="Ovrebo C."/>
            <person name="Racz N."/>
            <person name="Riley R."/>
            <person name="Savchenko A."/>
            <person name="Shiryaev A."/>
            <person name="Soop K."/>
            <person name="Spirin V."/>
            <person name="Szebenyi C."/>
            <person name="Tomsovsky M."/>
            <person name="Tulloss R.E."/>
            <person name="Uehling J."/>
            <person name="Grigoriev I.V."/>
            <person name="Vagvolgyi C."/>
            <person name="Papp T."/>
            <person name="Martin F.M."/>
            <person name="Miettinen O."/>
            <person name="Hibbett D.S."/>
            <person name="Nagy L.G."/>
        </authorList>
    </citation>
    <scope>NUCLEOTIDE SEQUENCE [LARGE SCALE GENOMIC DNA]</scope>
    <source>
        <strain evidence="2 3">CBS 962.96</strain>
    </source>
</reference>
<sequence>MGASTKEQRHGEETKPKTMKKKKVQGRTGNGNGLLSFLCIALHALWSKAVAKSIKSCLDLHVRSRSFETRIVGRHDEDEDERFERHWKKQELDRTKIVKWRGKDNVRRDGA</sequence>
<protein>
    <submittedName>
        <fullName evidence="2">Uncharacterized protein</fullName>
    </submittedName>
</protein>
<accession>A0A4S8MNN9</accession>
<keyword evidence="3" id="KW-1185">Reference proteome</keyword>
<dbReference type="EMBL" id="ML179059">
    <property type="protein sequence ID" value="THV04159.1"/>
    <property type="molecule type" value="Genomic_DNA"/>
</dbReference>
<evidence type="ECO:0000313" key="3">
    <source>
        <dbReference type="Proteomes" id="UP000297245"/>
    </source>
</evidence>
<feature type="compositionally biased region" description="Basic and acidic residues" evidence="1">
    <location>
        <begin position="1"/>
        <end position="16"/>
    </location>
</feature>
<dbReference type="AlphaFoldDB" id="A0A4S8MNN9"/>
<name>A0A4S8MNN9_DENBC</name>